<dbReference type="Proteomes" id="UP001241056">
    <property type="component" value="Unassembled WGS sequence"/>
</dbReference>
<evidence type="ECO:0000313" key="1">
    <source>
        <dbReference type="EMBL" id="MDM7856907.1"/>
    </source>
</evidence>
<dbReference type="RefSeq" id="WP_289409537.1">
    <property type="nucleotide sequence ID" value="NZ_JAUCDY010000001.1"/>
</dbReference>
<reference evidence="1 2" key="1">
    <citation type="submission" date="2023-06" db="EMBL/GenBank/DDBJ databases">
        <title>Thiopseudomonas sp. CY1220 draft genome sequence.</title>
        <authorList>
            <person name="Zhao G."/>
            <person name="An M."/>
        </authorList>
    </citation>
    <scope>NUCLEOTIDE SEQUENCE [LARGE SCALE GENOMIC DNA]</scope>
    <source>
        <strain evidence="1 2">CY1220</strain>
    </source>
</reference>
<sequence length="69" mass="7986">MANGWTPERRARQAELIRSWQPWENSTGPVTKEGKAKVASNAWKGGIRPKLRELSGLLRDMEQQRKNQR</sequence>
<comment type="caution">
    <text evidence="1">The sequence shown here is derived from an EMBL/GenBank/DDBJ whole genome shotgun (WGS) entry which is preliminary data.</text>
</comment>
<evidence type="ECO:0000313" key="2">
    <source>
        <dbReference type="Proteomes" id="UP001241056"/>
    </source>
</evidence>
<accession>A0ABT7SMV7</accession>
<name>A0ABT7SMV7_9GAMM</name>
<proteinExistence type="predicted"/>
<organism evidence="1 2">
    <name type="scientific">Thiopseudomonas acetoxidans</name>
    <dbReference type="NCBI Taxonomy" id="3041622"/>
    <lineage>
        <taxon>Bacteria</taxon>
        <taxon>Pseudomonadati</taxon>
        <taxon>Pseudomonadota</taxon>
        <taxon>Gammaproteobacteria</taxon>
        <taxon>Pseudomonadales</taxon>
        <taxon>Pseudomonadaceae</taxon>
        <taxon>Thiopseudomonas</taxon>
    </lineage>
</organism>
<protein>
    <submittedName>
        <fullName evidence="1">Uncharacterized protein</fullName>
    </submittedName>
</protein>
<keyword evidence="2" id="KW-1185">Reference proteome</keyword>
<dbReference type="EMBL" id="JAUCDY010000001">
    <property type="protein sequence ID" value="MDM7856907.1"/>
    <property type="molecule type" value="Genomic_DNA"/>
</dbReference>
<gene>
    <name evidence="1" type="ORF">QEZ41_01230</name>
</gene>